<comment type="caution">
    <text evidence="1">The sequence shown here is derived from an EMBL/GenBank/DDBJ whole genome shotgun (WGS) entry which is preliminary data.</text>
</comment>
<sequence length="211" mass="24362">MLNNYLSRNNNGNNKPISNNFVDKISSRETSLILSDEFSGLERICLTANGNLQRILSAWFNKPIKIEIIKNIPIDNIDNNDGNNTINDKLNNSIEHNKYENNENNNNSNNHINNNSPILKRYEREVALVCENKIVCSAFSDVIVRDDKILNLIENEGVGLGQLFSYFDKVPSFRLLQVGRNDQNWWRVYNLEIKGVECEIKEVFPNNLFEK</sequence>
<dbReference type="Gene3D" id="3.40.1410.10">
    <property type="entry name" value="Chorismate lyase-like"/>
    <property type="match status" value="1"/>
</dbReference>
<dbReference type="EMBL" id="PQFF01000210">
    <property type="protein sequence ID" value="RHZ74161.1"/>
    <property type="molecule type" value="Genomic_DNA"/>
</dbReference>
<reference evidence="1 2" key="1">
    <citation type="submission" date="2018-08" db="EMBL/GenBank/DDBJ databases">
        <title>Genome and evolution of the arbuscular mycorrhizal fungus Diversispora epigaea (formerly Glomus versiforme) and its bacterial endosymbionts.</title>
        <authorList>
            <person name="Sun X."/>
            <person name="Fei Z."/>
            <person name="Harrison M."/>
        </authorList>
    </citation>
    <scope>NUCLEOTIDE SEQUENCE [LARGE SCALE GENOMIC DNA]</scope>
    <source>
        <strain evidence="1 2">IT104</strain>
    </source>
</reference>
<dbReference type="InterPro" id="IPR028978">
    <property type="entry name" value="Chorismate_lyase_/UTRA_dom_sf"/>
</dbReference>
<dbReference type="Proteomes" id="UP000266861">
    <property type="component" value="Unassembled WGS sequence"/>
</dbReference>
<dbReference type="STRING" id="1348612.A0A397IE40"/>
<name>A0A397IE40_9GLOM</name>
<organism evidence="1 2">
    <name type="scientific">Diversispora epigaea</name>
    <dbReference type="NCBI Taxonomy" id="1348612"/>
    <lineage>
        <taxon>Eukaryota</taxon>
        <taxon>Fungi</taxon>
        <taxon>Fungi incertae sedis</taxon>
        <taxon>Mucoromycota</taxon>
        <taxon>Glomeromycotina</taxon>
        <taxon>Glomeromycetes</taxon>
        <taxon>Diversisporales</taxon>
        <taxon>Diversisporaceae</taxon>
        <taxon>Diversispora</taxon>
    </lineage>
</organism>
<proteinExistence type="predicted"/>
<protein>
    <submittedName>
        <fullName evidence="1">Uncharacterized protein</fullName>
    </submittedName>
</protein>
<dbReference type="OrthoDB" id="5673at2759"/>
<dbReference type="AlphaFoldDB" id="A0A397IE40"/>
<gene>
    <name evidence="1" type="ORF">Glove_227g34</name>
</gene>
<evidence type="ECO:0000313" key="1">
    <source>
        <dbReference type="EMBL" id="RHZ74161.1"/>
    </source>
</evidence>
<keyword evidence="2" id="KW-1185">Reference proteome</keyword>
<evidence type="ECO:0000313" key="2">
    <source>
        <dbReference type="Proteomes" id="UP000266861"/>
    </source>
</evidence>
<accession>A0A397IE40</accession>